<dbReference type="GO" id="GO:0016791">
    <property type="term" value="F:phosphatase activity"/>
    <property type="evidence" value="ECO:0007669"/>
    <property type="project" value="TreeGrafter"/>
</dbReference>
<dbReference type="Gene3D" id="3.40.50.1000">
    <property type="entry name" value="HAD superfamily/HAD-like"/>
    <property type="match status" value="1"/>
</dbReference>
<dbReference type="Proteomes" id="UP000524237">
    <property type="component" value="Unassembled WGS sequence"/>
</dbReference>
<proteinExistence type="predicted"/>
<dbReference type="SUPFAM" id="SSF56784">
    <property type="entry name" value="HAD-like"/>
    <property type="match status" value="1"/>
</dbReference>
<dbReference type="EMBL" id="JACGWU010000005">
    <property type="protein sequence ID" value="MBA8829576.1"/>
    <property type="molecule type" value="Genomic_DNA"/>
</dbReference>
<dbReference type="Pfam" id="PF08282">
    <property type="entry name" value="Hydrolase_3"/>
    <property type="match status" value="1"/>
</dbReference>
<dbReference type="InterPro" id="IPR000150">
    <property type="entry name" value="Cof"/>
</dbReference>
<dbReference type="Gene3D" id="3.30.1240.10">
    <property type="match status" value="1"/>
</dbReference>
<evidence type="ECO:0000313" key="2">
    <source>
        <dbReference type="Proteomes" id="UP000524237"/>
    </source>
</evidence>
<protein>
    <submittedName>
        <fullName evidence="1">Cof subfamily protein (Haloacid dehalogenase superfamily)</fullName>
    </submittedName>
</protein>
<sequence>MRIAEDERLLIALDIDGTLLTERGDISDEVRFQVTRVANLGHEVMLATGRSSRDTLPVLNQLGLTPEWVVCSNGAVTLRKDAMASRGYRVEYVETFNPENVLRTIQPHLPDGRYAVEDDKGDYYYTEPFPGVDMTDATHKVAFEELLHRNATRVVVVSPDHETEDFLAVVERMGLQRVSYSIGWTAWLDISPDGVNKATALERVREHLNISRARIVAAGDGRNDIEMLEWAASLGRAIAMGEAPEEVVAVSTETCGSVLEDGLAHALALIS</sequence>
<dbReference type="PANTHER" id="PTHR10000:SF8">
    <property type="entry name" value="HAD SUPERFAMILY HYDROLASE-LIKE, TYPE 3"/>
    <property type="match status" value="1"/>
</dbReference>
<dbReference type="NCBIfam" id="TIGR00099">
    <property type="entry name" value="Cof-subfamily"/>
    <property type="match status" value="1"/>
</dbReference>
<name>A0A7W3PPR6_9MICO</name>
<evidence type="ECO:0000313" key="1">
    <source>
        <dbReference type="EMBL" id="MBA8829576.1"/>
    </source>
</evidence>
<dbReference type="InterPro" id="IPR036412">
    <property type="entry name" value="HAD-like_sf"/>
</dbReference>
<dbReference type="PANTHER" id="PTHR10000">
    <property type="entry name" value="PHOSPHOSERINE PHOSPHATASE"/>
    <property type="match status" value="1"/>
</dbReference>
<reference evidence="1 2" key="1">
    <citation type="submission" date="2020-07" db="EMBL/GenBank/DDBJ databases">
        <title>Sequencing the genomes of 1000 actinobacteria strains.</title>
        <authorList>
            <person name="Klenk H.-P."/>
        </authorList>
    </citation>
    <scope>NUCLEOTIDE SEQUENCE [LARGE SCALE GENOMIC DNA]</scope>
    <source>
        <strain evidence="1 2">DSM 23737</strain>
    </source>
</reference>
<accession>A0A7W3PPR6</accession>
<dbReference type="InterPro" id="IPR023214">
    <property type="entry name" value="HAD_sf"/>
</dbReference>
<gene>
    <name evidence="1" type="ORF">FB555_001685</name>
</gene>
<dbReference type="InterPro" id="IPR006379">
    <property type="entry name" value="HAD-SF_hydro_IIB"/>
</dbReference>
<dbReference type="GO" id="GO:0005829">
    <property type="term" value="C:cytosol"/>
    <property type="evidence" value="ECO:0007669"/>
    <property type="project" value="TreeGrafter"/>
</dbReference>
<dbReference type="AlphaFoldDB" id="A0A7W3PPR6"/>
<keyword evidence="2" id="KW-1185">Reference proteome</keyword>
<dbReference type="PROSITE" id="PS01228">
    <property type="entry name" value="COF_1"/>
    <property type="match status" value="1"/>
</dbReference>
<dbReference type="GO" id="GO:0000287">
    <property type="term" value="F:magnesium ion binding"/>
    <property type="evidence" value="ECO:0007669"/>
    <property type="project" value="TreeGrafter"/>
</dbReference>
<comment type="caution">
    <text evidence="1">The sequence shown here is derived from an EMBL/GenBank/DDBJ whole genome shotgun (WGS) entry which is preliminary data.</text>
</comment>
<organism evidence="1 2">
    <name type="scientific">Alpinimonas psychrophila</name>
    <dbReference type="NCBI Taxonomy" id="748908"/>
    <lineage>
        <taxon>Bacteria</taxon>
        <taxon>Bacillati</taxon>
        <taxon>Actinomycetota</taxon>
        <taxon>Actinomycetes</taxon>
        <taxon>Micrococcales</taxon>
        <taxon>Microbacteriaceae</taxon>
        <taxon>Alpinimonas</taxon>
    </lineage>
</organism>
<dbReference type="RefSeq" id="WP_182484996.1">
    <property type="nucleotide sequence ID" value="NZ_JACGWU010000005.1"/>
</dbReference>
<dbReference type="NCBIfam" id="TIGR01484">
    <property type="entry name" value="HAD-SF-IIB"/>
    <property type="match status" value="1"/>
</dbReference>